<dbReference type="AlphaFoldDB" id="A0A2H3E5L2"/>
<protein>
    <submittedName>
        <fullName evidence="1">Uncharacterized protein</fullName>
    </submittedName>
</protein>
<dbReference type="InParanoid" id="A0A2H3E5L2"/>
<organism evidence="1 2">
    <name type="scientific">Armillaria gallica</name>
    <name type="common">Bulbous honey fungus</name>
    <name type="synonym">Armillaria bulbosa</name>
    <dbReference type="NCBI Taxonomy" id="47427"/>
    <lineage>
        <taxon>Eukaryota</taxon>
        <taxon>Fungi</taxon>
        <taxon>Dikarya</taxon>
        <taxon>Basidiomycota</taxon>
        <taxon>Agaricomycotina</taxon>
        <taxon>Agaricomycetes</taxon>
        <taxon>Agaricomycetidae</taxon>
        <taxon>Agaricales</taxon>
        <taxon>Marasmiineae</taxon>
        <taxon>Physalacriaceae</taxon>
        <taxon>Armillaria</taxon>
    </lineage>
</organism>
<gene>
    <name evidence="1" type="ORF">ARMGADRAFT_485604</name>
</gene>
<dbReference type="Proteomes" id="UP000217790">
    <property type="component" value="Unassembled WGS sequence"/>
</dbReference>
<accession>A0A2H3E5L2</accession>
<evidence type="ECO:0000313" key="2">
    <source>
        <dbReference type="Proteomes" id="UP000217790"/>
    </source>
</evidence>
<keyword evidence="2" id="KW-1185">Reference proteome</keyword>
<evidence type="ECO:0000313" key="1">
    <source>
        <dbReference type="EMBL" id="PBK99002.1"/>
    </source>
</evidence>
<dbReference type="EMBL" id="KZ293647">
    <property type="protein sequence ID" value="PBK99002.1"/>
    <property type="molecule type" value="Genomic_DNA"/>
</dbReference>
<sequence>MLSEGRASTVLLLHAVSVSRRLDKLADTSELSWLPGRSVPWHCLLSQCETILSMPVTQRDDLHIGKMWSYFSSTRGDISSKRLVDCLHHGVDTDIFFDSYHVLRFHLVHCLP</sequence>
<reference evidence="2" key="1">
    <citation type="journal article" date="2017" name="Nat. Ecol. Evol.">
        <title>Genome expansion and lineage-specific genetic innovations in the forest pathogenic fungi Armillaria.</title>
        <authorList>
            <person name="Sipos G."/>
            <person name="Prasanna A.N."/>
            <person name="Walter M.C."/>
            <person name="O'Connor E."/>
            <person name="Balint B."/>
            <person name="Krizsan K."/>
            <person name="Kiss B."/>
            <person name="Hess J."/>
            <person name="Varga T."/>
            <person name="Slot J."/>
            <person name="Riley R."/>
            <person name="Boka B."/>
            <person name="Rigling D."/>
            <person name="Barry K."/>
            <person name="Lee J."/>
            <person name="Mihaltcheva S."/>
            <person name="LaButti K."/>
            <person name="Lipzen A."/>
            <person name="Waldron R."/>
            <person name="Moloney N.M."/>
            <person name="Sperisen C."/>
            <person name="Kredics L."/>
            <person name="Vagvoelgyi C."/>
            <person name="Patrignani A."/>
            <person name="Fitzpatrick D."/>
            <person name="Nagy I."/>
            <person name="Doyle S."/>
            <person name="Anderson J.B."/>
            <person name="Grigoriev I.V."/>
            <person name="Gueldener U."/>
            <person name="Muensterkoetter M."/>
            <person name="Nagy L.G."/>
        </authorList>
    </citation>
    <scope>NUCLEOTIDE SEQUENCE [LARGE SCALE GENOMIC DNA]</scope>
    <source>
        <strain evidence="2">Ar21-2</strain>
    </source>
</reference>
<name>A0A2H3E5L2_ARMGA</name>
<proteinExistence type="predicted"/>